<dbReference type="EMBL" id="CP118735">
    <property type="protein sequence ID" value="WNY51642.1"/>
    <property type="molecule type" value="Genomic_DNA"/>
</dbReference>
<dbReference type="AlphaFoldDB" id="A0AA96VMA7"/>
<dbReference type="RefSeq" id="WP_248050608.1">
    <property type="nucleotide sequence ID" value="NZ_CP118735.1"/>
</dbReference>
<name>A0AA96VMA7_9STRE</name>
<organism evidence="1">
    <name type="scientific">Streptococcus iners</name>
    <dbReference type="NCBI Taxonomy" id="3028084"/>
    <lineage>
        <taxon>Bacteria</taxon>
        <taxon>Bacillati</taxon>
        <taxon>Bacillota</taxon>
        <taxon>Bacilli</taxon>
        <taxon>Lactobacillales</taxon>
        <taxon>Streptococcaceae</taxon>
        <taxon>Streptococcus</taxon>
    </lineage>
</organism>
<proteinExistence type="predicted"/>
<accession>A0AA96VMA7</accession>
<reference evidence="1" key="1">
    <citation type="submission" date="2023-02" db="EMBL/GenBank/DDBJ databases">
        <title>Streptococcus sp. Genome Sequencing and Assembly.</title>
        <authorList>
            <person name="Shore S.M."/>
            <person name="Nicholson T.L."/>
        </authorList>
    </citation>
    <scope>NUCLEOTIDE SEQUENCE</scope>
    <source>
        <strain evidence="1">29887</strain>
    </source>
</reference>
<protein>
    <submittedName>
        <fullName evidence="1">Uncharacterized protein</fullName>
    </submittedName>
</protein>
<gene>
    <name evidence="1" type="ORF">PW252_03065</name>
</gene>
<sequence>MGVMEKANFIRNSVLRKDISEKTVTELKSLLFDNQKVPVTHAPISALAIAALDVLGIDGFKGNDIDVEYYIELFKNISYNLST</sequence>
<dbReference type="KEGG" id="sins:PW252_03065"/>
<evidence type="ECO:0000313" key="1">
    <source>
        <dbReference type="EMBL" id="WNY51642.1"/>
    </source>
</evidence>